<comment type="catalytic activity">
    <reaction evidence="1 5">
        <text>L-alanine = D-alanine</text>
        <dbReference type="Rhea" id="RHEA:20249"/>
        <dbReference type="ChEBI" id="CHEBI:57416"/>
        <dbReference type="ChEBI" id="CHEBI:57972"/>
        <dbReference type="EC" id="5.1.1.1"/>
    </reaction>
</comment>
<sequence>MRFANFIGMILTENTTASIQTKADYLLTDSRQLTFPEKSIFFAIRGERHDGHQFIKTLYQKGVREFVVEENSLNETLRAEINSWKDATVWTVFSSIRALQKIVAEHRSHFSLPVLGIVGSNGKTIVKEWLAQLTAPGQRVVASPKSYNSQIGVPLSVWNLKKEHTLAIFEAGVSRAHEMEYLQTVIRPTIGIFTNIGSAHDDGFRSRKQKITEKLRLFTKVKTLIYCKDYTEVDEEIKLILRPVNPFLKTISWGSHSDADVNVSYEAYQNKTIIKLNGIFGNLQLETGFRDNASLENLTHCILFLLDFGLTASVIQERILTLRPVSMRLELKEGINNCYVIDDTYNNDLQGLTMALNFLSQQEQRSHRTVILSDVLQSGQAPTELYGIIAQLLFEKKINRLVGIGPELSRQLKQFNIAETNFYEDTEAFLKEFPFNSLTNSLVLVKGARTFSFEKIVHRLQQKVHGTVLEINLDALTHNLNFYRTKIGSETKIMVMVKAFAYGSGSSEVASLLQYHRVDYLGVAYADEGVSLRQSGITLPIMVMNSTAPTFDTLLQYQLEPEIYSRRMLTDWIEYIKLKNNSEIPAVHLKLDTGMHRLGFVEDDYEWLCEQLTVNPSIKVSTIFSHLVGADDGIHNNFSHLQYGRFIKGAVRIEETLGYPVTKHILNSAGIVRFPEFRLDMVRLGIGLYGVEATGQQQHFLQSVGTLKTVVSQIKYLSAGETVGYSRRGIVDHDSAIATLAIGYADGYDRGLGNGVGQVYVNGTLCPTIGNVCMDMTMIDVTNAEVEEGDEVIIFGSEVPITDLAKRIGTIPYELLTGIGERVKRVFFKE</sequence>
<comment type="cofactor">
    <cofactor evidence="2 5 6">
        <name>pyridoxal 5'-phosphate</name>
        <dbReference type="ChEBI" id="CHEBI:597326"/>
    </cofactor>
</comment>
<dbReference type="HAMAP" id="MF_01201">
    <property type="entry name" value="Ala_racemase"/>
    <property type="match status" value="1"/>
</dbReference>
<dbReference type="Gene3D" id="2.40.37.10">
    <property type="entry name" value="Lyase, Ornithine Decarboxylase, Chain A, domain 1"/>
    <property type="match status" value="1"/>
</dbReference>
<dbReference type="InterPro" id="IPR000821">
    <property type="entry name" value="Ala_racemase"/>
</dbReference>
<evidence type="ECO:0000256" key="7">
    <source>
        <dbReference type="PIRSR" id="PIRSR600821-52"/>
    </source>
</evidence>
<dbReference type="PANTHER" id="PTHR30511">
    <property type="entry name" value="ALANINE RACEMASE"/>
    <property type="match status" value="1"/>
</dbReference>
<dbReference type="Pfam" id="PF08245">
    <property type="entry name" value="Mur_ligase_M"/>
    <property type="match status" value="1"/>
</dbReference>
<dbReference type="Gene3D" id="3.40.1190.10">
    <property type="entry name" value="Mur-like, catalytic domain"/>
    <property type="match status" value="1"/>
</dbReference>
<dbReference type="InterPro" id="IPR013221">
    <property type="entry name" value="Mur_ligase_cen"/>
</dbReference>
<gene>
    <name evidence="9" type="ORF">SAMN04487995_2184</name>
</gene>
<accession>A0A1H6TDN1</accession>
<proteinExistence type="inferred from homology"/>
<dbReference type="GO" id="GO:0030170">
    <property type="term" value="F:pyridoxal phosphate binding"/>
    <property type="evidence" value="ECO:0007669"/>
    <property type="project" value="UniProtKB-UniRule"/>
</dbReference>
<dbReference type="InterPro" id="IPR036565">
    <property type="entry name" value="Mur-like_cat_sf"/>
</dbReference>
<dbReference type="UniPathway" id="UPA00042">
    <property type="reaction ID" value="UER00497"/>
</dbReference>
<comment type="function">
    <text evidence="5">Catalyzes the interconversion of L-alanine and D-alanine. May also act on other amino acids.</text>
</comment>
<dbReference type="GO" id="GO:0030632">
    <property type="term" value="P:D-alanine biosynthetic process"/>
    <property type="evidence" value="ECO:0007669"/>
    <property type="project" value="UniProtKB-UniRule"/>
</dbReference>
<feature type="binding site" evidence="5 7">
    <location>
        <position position="597"/>
    </location>
    <ligand>
        <name>substrate</name>
    </ligand>
</feature>
<evidence type="ECO:0000256" key="2">
    <source>
        <dbReference type="ARBA" id="ARBA00001933"/>
    </source>
</evidence>
<dbReference type="FunFam" id="3.20.20.10:FF:000002">
    <property type="entry name" value="Alanine racemase"/>
    <property type="match status" value="1"/>
</dbReference>
<keyword evidence="4 5" id="KW-0413">Isomerase</keyword>
<dbReference type="EC" id="5.1.1.1" evidence="5"/>
<dbReference type="STRING" id="408657.SAMN04487995_2184"/>
<dbReference type="PANTHER" id="PTHR30511:SF0">
    <property type="entry name" value="ALANINE RACEMASE, CATABOLIC-RELATED"/>
    <property type="match status" value="1"/>
</dbReference>
<dbReference type="InterPro" id="IPR011079">
    <property type="entry name" value="Ala_racemase_C"/>
</dbReference>
<evidence type="ECO:0000256" key="3">
    <source>
        <dbReference type="ARBA" id="ARBA00022898"/>
    </source>
</evidence>
<evidence type="ECO:0000256" key="6">
    <source>
        <dbReference type="PIRSR" id="PIRSR600821-50"/>
    </source>
</evidence>
<dbReference type="Gene3D" id="3.40.1390.10">
    <property type="entry name" value="MurE/MurF, N-terminal domain"/>
    <property type="match status" value="1"/>
</dbReference>
<feature type="domain" description="Alanine racemase C-terminal" evidence="8">
    <location>
        <begin position="704"/>
        <end position="828"/>
    </location>
</feature>
<evidence type="ECO:0000313" key="10">
    <source>
        <dbReference type="Proteomes" id="UP000199532"/>
    </source>
</evidence>
<dbReference type="InterPro" id="IPR001608">
    <property type="entry name" value="Ala_racemase_N"/>
</dbReference>
<evidence type="ECO:0000256" key="4">
    <source>
        <dbReference type="ARBA" id="ARBA00023235"/>
    </source>
</evidence>
<dbReference type="NCBIfam" id="TIGR00492">
    <property type="entry name" value="alr"/>
    <property type="match status" value="1"/>
</dbReference>
<dbReference type="CDD" id="cd00430">
    <property type="entry name" value="PLPDE_III_AR"/>
    <property type="match status" value="1"/>
</dbReference>
<dbReference type="InterPro" id="IPR009006">
    <property type="entry name" value="Ala_racemase/Decarboxylase_C"/>
</dbReference>
<dbReference type="SUPFAM" id="SSF50621">
    <property type="entry name" value="Alanine racemase C-terminal domain-like"/>
    <property type="match status" value="1"/>
</dbReference>
<reference evidence="9 10" key="1">
    <citation type="submission" date="2016-10" db="EMBL/GenBank/DDBJ databases">
        <authorList>
            <person name="de Groot N.N."/>
        </authorList>
    </citation>
    <scope>NUCLEOTIDE SEQUENCE [LARGE SCALE GENOMIC DNA]</scope>
    <source>
        <strain evidence="9 10">DSM 19938</strain>
    </source>
</reference>
<dbReference type="Gene3D" id="3.20.20.10">
    <property type="entry name" value="Alanine racemase"/>
    <property type="match status" value="1"/>
</dbReference>
<dbReference type="Gene3D" id="3.90.190.20">
    <property type="entry name" value="Mur ligase, C-terminal domain"/>
    <property type="match status" value="1"/>
</dbReference>
<dbReference type="GO" id="GO:0005829">
    <property type="term" value="C:cytosol"/>
    <property type="evidence" value="ECO:0007669"/>
    <property type="project" value="TreeGrafter"/>
</dbReference>
<organism evidence="9 10">
    <name type="scientific">Dyadobacter koreensis</name>
    <dbReference type="NCBI Taxonomy" id="408657"/>
    <lineage>
        <taxon>Bacteria</taxon>
        <taxon>Pseudomonadati</taxon>
        <taxon>Bacteroidota</taxon>
        <taxon>Cytophagia</taxon>
        <taxon>Cytophagales</taxon>
        <taxon>Spirosomataceae</taxon>
        <taxon>Dyadobacter</taxon>
    </lineage>
</organism>
<feature type="binding site" evidence="5 7">
    <location>
        <position position="774"/>
    </location>
    <ligand>
        <name>substrate</name>
    </ligand>
</feature>
<dbReference type="EMBL" id="FNXY01000003">
    <property type="protein sequence ID" value="SEI78158.1"/>
    <property type="molecule type" value="Genomic_DNA"/>
</dbReference>
<dbReference type="Pfam" id="PF00842">
    <property type="entry name" value="Ala_racemase_C"/>
    <property type="match status" value="1"/>
</dbReference>
<dbReference type="PRINTS" id="PR00992">
    <property type="entry name" value="ALARACEMASE"/>
</dbReference>
<evidence type="ECO:0000256" key="5">
    <source>
        <dbReference type="HAMAP-Rule" id="MF_01201"/>
    </source>
</evidence>
<dbReference type="SUPFAM" id="SSF53623">
    <property type="entry name" value="MurD-like peptide ligases, catalytic domain"/>
    <property type="match status" value="1"/>
</dbReference>
<name>A0A1H6TDN1_9BACT</name>
<dbReference type="Proteomes" id="UP000199532">
    <property type="component" value="Unassembled WGS sequence"/>
</dbReference>
<comment type="pathway">
    <text evidence="5">Amino-acid biosynthesis; D-alanine biosynthesis; D-alanine from L-alanine: step 1/1.</text>
</comment>
<dbReference type="GO" id="GO:0016881">
    <property type="term" value="F:acid-amino acid ligase activity"/>
    <property type="evidence" value="ECO:0007669"/>
    <property type="project" value="InterPro"/>
</dbReference>
<keyword evidence="3 5" id="KW-0663">Pyridoxal phosphate</keyword>
<dbReference type="InterPro" id="IPR035911">
    <property type="entry name" value="MurE/MurF_N"/>
</dbReference>
<dbReference type="NCBIfam" id="NF008897">
    <property type="entry name" value="PRK11930.1"/>
    <property type="match status" value="1"/>
</dbReference>
<dbReference type="Pfam" id="PF01168">
    <property type="entry name" value="Ala_racemase_N"/>
    <property type="match status" value="1"/>
</dbReference>
<feature type="modified residue" description="N6-(pyridoxal phosphate)lysine" evidence="5 6">
    <location>
        <position position="498"/>
    </location>
</feature>
<feature type="active site" description="Proton acceptor; specific for L-alanine" evidence="5">
    <location>
        <position position="725"/>
    </location>
</feature>
<dbReference type="GO" id="GO:0005524">
    <property type="term" value="F:ATP binding"/>
    <property type="evidence" value="ECO:0007669"/>
    <property type="project" value="InterPro"/>
</dbReference>
<feature type="active site" description="Proton acceptor; specific for D-alanine" evidence="5">
    <location>
        <position position="498"/>
    </location>
</feature>
<dbReference type="SUPFAM" id="SSF51419">
    <property type="entry name" value="PLP-binding barrel"/>
    <property type="match status" value="1"/>
</dbReference>
<evidence type="ECO:0000259" key="8">
    <source>
        <dbReference type="SMART" id="SM01005"/>
    </source>
</evidence>
<dbReference type="SUPFAM" id="SSF53244">
    <property type="entry name" value="MurD-like peptide ligases, peptide-binding domain"/>
    <property type="match status" value="1"/>
</dbReference>
<keyword evidence="10" id="KW-1185">Reference proteome</keyword>
<dbReference type="SMART" id="SM01005">
    <property type="entry name" value="Ala_racemase_C"/>
    <property type="match status" value="1"/>
</dbReference>
<dbReference type="AlphaFoldDB" id="A0A1H6TDN1"/>
<dbReference type="InterPro" id="IPR036615">
    <property type="entry name" value="Mur_ligase_C_dom_sf"/>
</dbReference>
<dbReference type="InterPro" id="IPR029066">
    <property type="entry name" value="PLP-binding_barrel"/>
</dbReference>
<evidence type="ECO:0000313" key="9">
    <source>
        <dbReference type="EMBL" id="SEI78158.1"/>
    </source>
</evidence>
<comment type="similarity">
    <text evidence="5">Belongs to the alanine racemase family.</text>
</comment>
<protein>
    <recommendedName>
        <fullName evidence="5">Alanine racemase</fullName>
        <ecNumber evidence="5">5.1.1.1</ecNumber>
    </recommendedName>
</protein>
<evidence type="ECO:0000256" key="1">
    <source>
        <dbReference type="ARBA" id="ARBA00000316"/>
    </source>
</evidence>
<dbReference type="SUPFAM" id="SSF63418">
    <property type="entry name" value="MurE/MurF N-terminal domain"/>
    <property type="match status" value="1"/>
</dbReference>
<dbReference type="GO" id="GO:0008784">
    <property type="term" value="F:alanine racemase activity"/>
    <property type="evidence" value="ECO:0007669"/>
    <property type="project" value="UniProtKB-UniRule"/>
</dbReference>